<comment type="caution">
    <text evidence="3">The sequence shown here is derived from an EMBL/GenBank/DDBJ whole genome shotgun (WGS) entry which is preliminary data.</text>
</comment>
<protein>
    <recommendedName>
        <fullName evidence="2">DUF7670 domain-containing protein</fullName>
    </recommendedName>
</protein>
<sequence length="119" mass="12622">MNNTRLIKLLRYSARITLAVVALSWFGFAVLSGAGNGLRGLLANLPNTLPWLGLAIVVYVAFRWELVGGVLVLVTGLASVVFFNAWAAPIVLVGASLPVIAAGTVLLVCYYLDQHGSKP</sequence>
<gene>
    <name evidence="3" type="ORF">FKG94_00850</name>
</gene>
<evidence type="ECO:0000259" key="2">
    <source>
        <dbReference type="Pfam" id="PF24709"/>
    </source>
</evidence>
<name>A0A545U9J3_9GAMM</name>
<dbReference type="EMBL" id="VHSG01000002">
    <property type="protein sequence ID" value="TQV86137.1"/>
    <property type="molecule type" value="Genomic_DNA"/>
</dbReference>
<reference evidence="3 4" key="1">
    <citation type="submission" date="2019-06" db="EMBL/GenBank/DDBJ databases">
        <title>Whole genome sequence for Cellvibrionaceae sp. R142.</title>
        <authorList>
            <person name="Wang G."/>
        </authorList>
    </citation>
    <scope>NUCLEOTIDE SEQUENCE [LARGE SCALE GENOMIC DNA]</scope>
    <source>
        <strain evidence="3 4">R142</strain>
    </source>
</reference>
<evidence type="ECO:0000313" key="4">
    <source>
        <dbReference type="Proteomes" id="UP000319732"/>
    </source>
</evidence>
<evidence type="ECO:0000256" key="1">
    <source>
        <dbReference type="SAM" id="Phobius"/>
    </source>
</evidence>
<keyword evidence="4" id="KW-1185">Reference proteome</keyword>
<evidence type="ECO:0000313" key="3">
    <source>
        <dbReference type="EMBL" id="TQV86137.1"/>
    </source>
</evidence>
<dbReference type="AlphaFoldDB" id="A0A545U9J3"/>
<dbReference type="Pfam" id="PF24709">
    <property type="entry name" value="DUF7670"/>
    <property type="match status" value="1"/>
</dbReference>
<keyword evidence="1" id="KW-0472">Membrane</keyword>
<keyword evidence="1" id="KW-0812">Transmembrane</keyword>
<feature type="transmembrane region" description="Helical" evidence="1">
    <location>
        <begin position="12"/>
        <end position="35"/>
    </location>
</feature>
<keyword evidence="1" id="KW-1133">Transmembrane helix</keyword>
<feature type="domain" description="DUF7670" evidence="2">
    <location>
        <begin position="3"/>
        <end position="116"/>
    </location>
</feature>
<organism evidence="3 4">
    <name type="scientific">Exilibacterium tricleocarpae</name>
    <dbReference type="NCBI Taxonomy" id="2591008"/>
    <lineage>
        <taxon>Bacteria</taxon>
        <taxon>Pseudomonadati</taxon>
        <taxon>Pseudomonadota</taxon>
        <taxon>Gammaproteobacteria</taxon>
        <taxon>Cellvibrionales</taxon>
        <taxon>Cellvibrionaceae</taxon>
        <taxon>Exilibacterium</taxon>
    </lineage>
</organism>
<dbReference type="Proteomes" id="UP000319732">
    <property type="component" value="Unassembled WGS sequence"/>
</dbReference>
<feature type="transmembrane region" description="Helical" evidence="1">
    <location>
        <begin position="41"/>
        <end position="62"/>
    </location>
</feature>
<dbReference type="InterPro" id="IPR056087">
    <property type="entry name" value="DUF7670"/>
</dbReference>
<proteinExistence type="predicted"/>
<feature type="transmembrane region" description="Helical" evidence="1">
    <location>
        <begin position="69"/>
        <end position="87"/>
    </location>
</feature>
<feature type="transmembrane region" description="Helical" evidence="1">
    <location>
        <begin position="93"/>
        <end position="112"/>
    </location>
</feature>
<dbReference type="RefSeq" id="WP_142902289.1">
    <property type="nucleotide sequence ID" value="NZ_ML660087.1"/>
</dbReference>
<accession>A0A545U9J3</accession>